<organism evidence="2 3">
    <name type="scientific">Phaeosphaeria nodorum (strain SN15 / ATCC MYA-4574 / FGSC 10173)</name>
    <name type="common">Glume blotch fungus</name>
    <name type="synonym">Parastagonospora nodorum</name>
    <dbReference type="NCBI Taxonomy" id="321614"/>
    <lineage>
        <taxon>Eukaryota</taxon>
        <taxon>Fungi</taxon>
        <taxon>Dikarya</taxon>
        <taxon>Ascomycota</taxon>
        <taxon>Pezizomycotina</taxon>
        <taxon>Dothideomycetes</taxon>
        <taxon>Pleosporomycetidae</taxon>
        <taxon>Pleosporales</taxon>
        <taxon>Pleosporineae</taxon>
        <taxon>Phaeosphaeriaceae</taxon>
        <taxon>Parastagonospora</taxon>
    </lineage>
</organism>
<name>A0A7U2F5E0_PHANO</name>
<proteinExistence type="predicted"/>
<accession>A0A7U2F5E0</accession>
<gene>
    <name evidence="2" type="ORF">JI435_063880</name>
</gene>
<dbReference type="OrthoDB" id="3732509at2759"/>
<evidence type="ECO:0000313" key="2">
    <source>
        <dbReference type="EMBL" id="QRC99040.1"/>
    </source>
</evidence>
<evidence type="ECO:0000313" key="3">
    <source>
        <dbReference type="Proteomes" id="UP000663193"/>
    </source>
</evidence>
<feature type="region of interest" description="Disordered" evidence="1">
    <location>
        <begin position="250"/>
        <end position="281"/>
    </location>
</feature>
<protein>
    <submittedName>
        <fullName evidence="2">Uncharacterized protein</fullName>
    </submittedName>
</protein>
<dbReference type="Proteomes" id="UP000663193">
    <property type="component" value="Chromosome 9"/>
</dbReference>
<dbReference type="KEGG" id="pno:SNOG_06388"/>
<dbReference type="EMBL" id="CP069031">
    <property type="protein sequence ID" value="QRC99040.1"/>
    <property type="molecule type" value="Genomic_DNA"/>
</dbReference>
<dbReference type="OMA" id="GAYQKPE"/>
<evidence type="ECO:0000256" key="1">
    <source>
        <dbReference type="SAM" id="MobiDB-lite"/>
    </source>
</evidence>
<reference evidence="3" key="1">
    <citation type="journal article" date="2021" name="BMC Genomics">
        <title>Chromosome-level genome assembly and manually-curated proteome of model necrotroph Parastagonospora nodorum Sn15 reveals a genome-wide trove of candidate effector homologs, and redundancy of virulence-related functions within an accessory chromosome.</title>
        <authorList>
            <person name="Bertazzoni S."/>
            <person name="Jones D.A.B."/>
            <person name="Phan H.T."/>
            <person name="Tan K.-C."/>
            <person name="Hane J.K."/>
        </authorList>
    </citation>
    <scope>NUCLEOTIDE SEQUENCE [LARGE SCALE GENOMIC DNA]</scope>
    <source>
        <strain evidence="3">SN15 / ATCC MYA-4574 / FGSC 10173)</strain>
    </source>
</reference>
<keyword evidence="3" id="KW-1185">Reference proteome</keyword>
<sequence>MSKTIQLHCPSTKRTVANFVITPFQSNDQILQGIRLALQIQYAALYTADARSLTKLDALQNDQRVLVGASREEVMLPDSPAEFAFYDGQEGPDAEEWEWASEREKCAHVVRLNEEEPRMRNKLRITRAWEAIEEEMKMVGRQRVDAKECEGLIEQRWGTNIDHFLPDAMKPAKVKPSASKFWDEGVVAGLAVLSSFTQGQARLAAEFLEEAVQLRIGDGIDTSPVLQFQDVVNAVHIIFERAGVIKEKLTKPKSAKAREKERKKALKEKTKKEKSGAMAEK</sequence>
<dbReference type="AlphaFoldDB" id="A0A7U2F5E0"/>
<dbReference type="VEuPathDB" id="FungiDB:JI435_063880"/>
<dbReference type="RefSeq" id="XP_001796760.1">
    <property type="nucleotide sequence ID" value="XM_001796708.1"/>
</dbReference>